<dbReference type="AlphaFoldDB" id="A0A6J7ATS0"/>
<dbReference type="SUPFAM" id="SSF51679">
    <property type="entry name" value="Bacterial luciferase-like"/>
    <property type="match status" value="1"/>
</dbReference>
<dbReference type="GO" id="GO:0016705">
    <property type="term" value="F:oxidoreductase activity, acting on paired donors, with incorporation or reduction of molecular oxygen"/>
    <property type="evidence" value="ECO:0007669"/>
    <property type="project" value="InterPro"/>
</dbReference>
<accession>A0A6J7ATS0</accession>
<dbReference type="EMBL" id="CAFABA010000165">
    <property type="protein sequence ID" value="CAB4836322.1"/>
    <property type="molecule type" value="Genomic_DNA"/>
</dbReference>
<dbReference type="PANTHER" id="PTHR43244">
    <property type="match status" value="1"/>
</dbReference>
<dbReference type="InterPro" id="IPR019910">
    <property type="entry name" value="Lucif-like_OxRdtase_MSMEG_4879"/>
</dbReference>
<proteinExistence type="predicted"/>
<reference evidence="3" key="1">
    <citation type="submission" date="2020-05" db="EMBL/GenBank/DDBJ databases">
        <authorList>
            <person name="Chiriac C."/>
            <person name="Salcher M."/>
            <person name="Ghai R."/>
            <person name="Kavagutti S V."/>
        </authorList>
    </citation>
    <scope>NUCLEOTIDE SEQUENCE</scope>
</reference>
<gene>
    <name evidence="3" type="ORF">UFOPK3139_02797</name>
</gene>
<dbReference type="NCBIfam" id="TIGR03564">
    <property type="entry name" value="F420_MSMEG_4879"/>
    <property type="match status" value="1"/>
</dbReference>
<evidence type="ECO:0000259" key="2">
    <source>
        <dbReference type="Pfam" id="PF00296"/>
    </source>
</evidence>
<evidence type="ECO:0000256" key="1">
    <source>
        <dbReference type="ARBA" id="ARBA00023002"/>
    </source>
</evidence>
<evidence type="ECO:0000313" key="3">
    <source>
        <dbReference type="EMBL" id="CAB4836322.1"/>
    </source>
</evidence>
<keyword evidence="1" id="KW-0560">Oxidoreductase</keyword>
<organism evidence="3">
    <name type="scientific">freshwater metagenome</name>
    <dbReference type="NCBI Taxonomy" id="449393"/>
    <lineage>
        <taxon>unclassified sequences</taxon>
        <taxon>metagenomes</taxon>
        <taxon>ecological metagenomes</taxon>
    </lineage>
</organism>
<dbReference type="InterPro" id="IPR011251">
    <property type="entry name" value="Luciferase-like_dom"/>
</dbReference>
<dbReference type="PANTHER" id="PTHR43244:SF1">
    <property type="entry name" value="5,10-METHYLENETETRAHYDROMETHANOPTERIN REDUCTASE"/>
    <property type="match status" value="1"/>
</dbReference>
<dbReference type="CDD" id="cd01097">
    <property type="entry name" value="Tetrahydromethanopterin_reductase"/>
    <property type="match status" value="1"/>
</dbReference>
<dbReference type="Pfam" id="PF00296">
    <property type="entry name" value="Bac_luciferase"/>
    <property type="match status" value="1"/>
</dbReference>
<dbReference type="InterPro" id="IPR036661">
    <property type="entry name" value="Luciferase-like_sf"/>
</dbReference>
<sequence length="302" mass="31203">MRIGFFGGSNVPTLDAVVASARRAHDHGFDTFWLPQVTGLDALVALAVVAREVPTIELATAVVPIQGRHPLPLALAALTVADAAGPGRFTLGLGVTHPSVSEGWFGVPYSGIVDACGEVLTALSGLFSDGRRADVDGRHLQVHASTAIRAAAPGIVLAAMGSRMIRLAATHADGTLTWMSGPEAVRSVAGRLQVAAAAAGRPAPRVAVGIPVCVTDDAASTRARMATYMNMAARMPAYARQLAIEGVAQPVDLAVVGSEAQVDAHLDRFAAAGMTELCANIVGAPEDVARTMAHLARRRSRS</sequence>
<name>A0A6J7ATS0_9ZZZZ</name>
<protein>
    <submittedName>
        <fullName evidence="3">Unannotated protein</fullName>
    </submittedName>
</protein>
<feature type="domain" description="Luciferase-like" evidence="2">
    <location>
        <begin position="9"/>
        <end position="296"/>
    </location>
</feature>
<dbReference type="Gene3D" id="3.20.20.30">
    <property type="entry name" value="Luciferase-like domain"/>
    <property type="match status" value="1"/>
</dbReference>
<dbReference type="InterPro" id="IPR050564">
    <property type="entry name" value="F420-G6PD/mer"/>
</dbReference>